<dbReference type="EMBL" id="CP133720">
    <property type="protein sequence ID" value="WMW80099.1"/>
    <property type="molecule type" value="Genomic_DNA"/>
</dbReference>
<evidence type="ECO:0000313" key="2">
    <source>
        <dbReference type="Proteomes" id="UP001181355"/>
    </source>
</evidence>
<protein>
    <submittedName>
        <fullName evidence="1">DUF6348 family protein</fullName>
    </submittedName>
</protein>
<organism evidence="1 2">
    <name type="scientific">Undibacterium cyanobacteriorum</name>
    <dbReference type="NCBI Taxonomy" id="3073561"/>
    <lineage>
        <taxon>Bacteria</taxon>
        <taxon>Pseudomonadati</taxon>
        <taxon>Pseudomonadota</taxon>
        <taxon>Betaproteobacteria</taxon>
        <taxon>Burkholderiales</taxon>
        <taxon>Oxalobacteraceae</taxon>
        <taxon>Undibacterium</taxon>
    </lineage>
</organism>
<keyword evidence="2" id="KW-1185">Reference proteome</keyword>
<accession>A0ABY9RFW0</accession>
<evidence type="ECO:0000313" key="1">
    <source>
        <dbReference type="EMBL" id="WMW80099.1"/>
    </source>
</evidence>
<dbReference type="Pfam" id="PF19875">
    <property type="entry name" value="DUF6348"/>
    <property type="match status" value="1"/>
</dbReference>
<gene>
    <name evidence="1" type="ORF">RF679_15815</name>
</gene>
<dbReference type="Proteomes" id="UP001181355">
    <property type="component" value="Chromosome"/>
</dbReference>
<sequence>MEANSLNPTLSELLRGHNVAHEESGGWLAPYGQLPAIRANWYPKDGSGVLQIDVLLQDKRIIEECFAGFGEGERAIADAFQNFCVNSFHVMLAAFWNIKDENQVTIEAWEIGAKHYTAYIGNFGRRCIDDCPPEPPTQLFMEWENAIKSEVAQEKMQDTSWFRFYFGDIRGDQIFEALKENQVWGAGLTALKSMHWEKSQEFYSVRNFMILKERVSERPGTIKRFLSSLSSGFRHKFGHQQ</sequence>
<proteinExistence type="predicted"/>
<name>A0ABY9RFW0_9BURK</name>
<dbReference type="InterPro" id="IPR045929">
    <property type="entry name" value="DUF6348"/>
</dbReference>
<reference evidence="1" key="1">
    <citation type="submission" date="2023-09" db="EMBL/GenBank/DDBJ databases">
        <title>Undibacterium sp. 20NA77.5 isolated from freshwater.</title>
        <authorList>
            <person name="Le V."/>
            <person name="Ko S.-R."/>
            <person name="Ahn C.-Y."/>
            <person name="Oh H.-M."/>
        </authorList>
    </citation>
    <scope>NUCLEOTIDE SEQUENCE</scope>
    <source>
        <strain evidence="1">20NA77.5</strain>
    </source>
</reference>
<dbReference type="RefSeq" id="WP_309481592.1">
    <property type="nucleotide sequence ID" value="NZ_CP133720.1"/>
</dbReference>